<comment type="caution">
    <text evidence="1">The sequence shown here is derived from an EMBL/GenBank/DDBJ whole genome shotgun (WGS) entry which is preliminary data.</text>
</comment>
<name>A0A073AUM8_9PSEU</name>
<evidence type="ECO:0000313" key="1">
    <source>
        <dbReference type="EMBL" id="KEI43498.1"/>
    </source>
</evidence>
<evidence type="ECO:0008006" key="3">
    <source>
        <dbReference type="Google" id="ProtNLM"/>
    </source>
</evidence>
<proteinExistence type="predicted"/>
<accession>A0A073AUM8</accession>
<dbReference type="OrthoDB" id="3783200at2"/>
<dbReference type="AlphaFoldDB" id="A0A073AUM8"/>
<dbReference type="eggNOG" id="ENOG503319D">
    <property type="taxonomic scope" value="Bacteria"/>
</dbReference>
<dbReference type="Pfam" id="PF14042">
    <property type="entry name" value="DUF4247"/>
    <property type="match status" value="1"/>
</dbReference>
<reference evidence="1 2" key="1">
    <citation type="submission" date="2014-06" db="EMBL/GenBank/DDBJ databases">
        <title>Saccharopolyspora rectivirgula DSM-43113 Genome sequencing.</title>
        <authorList>
            <person name="Barrera C."/>
            <person name="Millon L."/>
            <person name="Rognon B."/>
            <person name="Zaugg C."/>
            <person name="Monod M."/>
        </authorList>
    </citation>
    <scope>NUCLEOTIDE SEQUENCE [LARGE SCALE GENOMIC DNA]</scope>
    <source>
        <strain evidence="1 2">DSM 43113</strain>
    </source>
</reference>
<dbReference type="Proteomes" id="UP000031419">
    <property type="component" value="Unassembled WGS sequence"/>
</dbReference>
<gene>
    <name evidence="1" type="ORF">GU90_15750</name>
</gene>
<evidence type="ECO:0000313" key="2">
    <source>
        <dbReference type="Proteomes" id="UP000031419"/>
    </source>
</evidence>
<dbReference type="InterPro" id="IPR025341">
    <property type="entry name" value="DUF4247"/>
</dbReference>
<protein>
    <recommendedName>
        <fullName evidence="3">DUF4247 domain-containing protein</fullName>
    </recommendedName>
</protein>
<dbReference type="RefSeq" id="WP_029721731.1">
    <property type="nucleotide sequence ID" value="NZ_JAJUIW010000016.1"/>
</dbReference>
<keyword evidence="2" id="KW-1185">Reference proteome</keyword>
<dbReference type="STRING" id="28042.GU90_15750"/>
<organism evidence="1 2">
    <name type="scientific">Saccharopolyspora rectivirgula</name>
    <dbReference type="NCBI Taxonomy" id="28042"/>
    <lineage>
        <taxon>Bacteria</taxon>
        <taxon>Bacillati</taxon>
        <taxon>Actinomycetota</taxon>
        <taxon>Actinomycetes</taxon>
        <taxon>Pseudonocardiales</taxon>
        <taxon>Pseudonocardiaceae</taxon>
        <taxon>Saccharopolyspora</taxon>
    </lineage>
</organism>
<dbReference type="EMBL" id="JNVU01000038">
    <property type="protein sequence ID" value="KEI43498.1"/>
    <property type="molecule type" value="Genomic_DNA"/>
</dbReference>
<sequence>MKPKFWFVLAGVAALLALVLAIVAIASTGSSVRSYVADHYTRAAHLDEPGNARNAAYTSPKRPSEVAQEITARWRPQSRYTDSTGIYLRYPDDAVVIRPYQGGSVIHVLDDDYAYRRYHSHVGGFWGWSSPHGETFRGGGPGAGK</sequence>